<sequence length="280" mass="31493">MVLLCSTLMATTALPELPSPFDLSSSTTSHHQDFFYRVPDSLRPVYRSCEPAEPIPLARNRSESPLSSSTDSIGSWRSIRSAAERQSEREARKRLLDISAGKLHGARDPPLRKHLHVYNTIKALQRDLELLDLEDLETELLCNLTNNNEMEVDEWPRKHQQDYQQHQQHQQHQQQQPITFDKVQEPEMTWWHSSPSVMSNNNQLQQGAWVGSSRDDESTIFPMSGNTGNSWGSPLWAHLDDFSANPLGGSWLSSGELSSLFAPHLHAASSSASSGLLMQA</sequence>
<feature type="compositionally biased region" description="Polar residues" evidence="1">
    <location>
        <begin position="63"/>
        <end position="75"/>
    </location>
</feature>
<feature type="region of interest" description="Disordered" evidence="1">
    <location>
        <begin position="56"/>
        <end position="88"/>
    </location>
</feature>
<dbReference type="AlphaFoldDB" id="A0AAF3J8K1"/>
<reference evidence="3" key="1">
    <citation type="submission" date="2024-02" db="UniProtKB">
        <authorList>
            <consortium name="WormBaseParasite"/>
        </authorList>
    </citation>
    <scope>IDENTIFICATION</scope>
</reference>
<protein>
    <submittedName>
        <fullName evidence="3">Uncharacterized protein</fullName>
    </submittedName>
</protein>
<accession>A0AAF3J8K1</accession>
<dbReference type="WBParaSite" id="MBELARI_LOCUS3252">
    <property type="protein sequence ID" value="MBELARI_LOCUS3252"/>
    <property type="gene ID" value="MBELARI_LOCUS3252"/>
</dbReference>
<dbReference type="Proteomes" id="UP000887575">
    <property type="component" value="Unassembled WGS sequence"/>
</dbReference>
<evidence type="ECO:0000256" key="1">
    <source>
        <dbReference type="SAM" id="MobiDB-lite"/>
    </source>
</evidence>
<evidence type="ECO:0000313" key="2">
    <source>
        <dbReference type="Proteomes" id="UP000887575"/>
    </source>
</evidence>
<keyword evidence="2" id="KW-1185">Reference proteome</keyword>
<feature type="region of interest" description="Disordered" evidence="1">
    <location>
        <begin position="156"/>
        <end position="176"/>
    </location>
</feature>
<organism evidence="2 3">
    <name type="scientific">Mesorhabditis belari</name>
    <dbReference type="NCBI Taxonomy" id="2138241"/>
    <lineage>
        <taxon>Eukaryota</taxon>
        <taxon>Metazoa</taxon>
        <taxon>Ecdysozoa</taxon>
        <taxon>Nematoda</taxon>
        <taxon>Chromadorea</taxon>
        <taxon>Rhabditida</taxon>
        <taxon>Rhabditina</taxon>
        <taxon>Rhabditomorpha</taxon>
        <taxon>Rhabditoidea</taxon>
        <taxon>Rhabditidae</taxon>
        <taxon>Mesorhabditinae</taxon>
        <taxon>Mesorhabditis</taxon>
    </lineage>
</organism>
<evidence type="ECO:0000313" key="3">
    <source>
        <dbReference type="WBParaSite" id="MBELARI_LOCUS3252"/>
    </source>
</evidence>
<proteinExistence type="predicted"/>
<feature type="compositionally biased region" description="Low complexity" evidence="1">
    <location>
        <begin position="162"/>
        <end position="176"/>
    </location>
</feature>
<name>A0AAF3J8K1_9BILA</name>